<dbReference type="PANTHER" id="PTHR11188:SF167">
    <property type="entry name" value="ARRESTIN C-TERMINAL-LIKE DOMAIN-CONTAINING PROTEIN-RELATED"/>
    <property type="match status" value="1"/>
</dbReference>
<sequence>MRCKIYLENNSHAVYYAGDTLKGIVEVKLQQTKRIQGVYFIVYGAAKCYWTEERAQSRGSGGNRRTVKKAFNYEGKEVYLDTKTYLLGTPEGRQIKMRNGTYKFDFSCHLPRSLPANFDGSFGHIDYYCKAVIEIPWGFDEDYKIMFRIEQKADLNDEPLLKIPSHSEEIRQYCCLFCTTDFLIFTVTLPFTGFAPGQIIPVTVNYNNKSGIEVLSTKISLKRIIRYKGDIPHRRTNVDIEKIIEDYHDGVDGSSSVEFVKNLKLPERMINTNIKYSNLIQVSYEIKVEAEVPDCHKNAVIIIPITIGSVPLKISQSDYSVSETEINFSEPNTSEQNGNGSTIVAYPDVHSNKQAVTSPAIEGNLPLPPPPPFEEALEVIRKSPQNHVKLKDERTPEITLTPANLRT</sequence>
<dbReference type="STRING" id="568069.A0A1J1IHS8"/>
<evidence type="ECO:0000313" key="5">
    <source>
        <dbReference type="EMBL" id="CRK98598.1"/>
    </source>
</evidence>
<dbReference type="Proteomes" id="UP000183832">
    <property type="component" value="Unassembled WGS sequence"/>
</dbReference>
<evidence type="ECO:0000256" key="1">
    <source>
        <dbReference type="ARBA" id="ARBA00005298"/>
    </source>
</evidence>
<dbReference type="InterPro" id="IPR014752">
    <property type="entry name" value="Arrestin-like_C"/>
</dbReference>
<dbReference type="OrthoDB" id="2333384at2759"/>
<keyword evidence="6" id="KW-1185">Reference proteome</keyword>
<proteinExistence type="inferred from homology"/>
<feature type="domain" description="Arrestin C-terminal-like" evidence="4">
    <location>
        <begin position="179"/>
        <end position="312"/>
    </location>
</feature>
<dbReference type="Gene3D" id="2.60.40.640">
    <property type="match status" value="2"/>
</dbReference>
<dbReference type="SMART" id="SM01017">
    <property type="entry name" value="Arrestin_C"/>
    <property type="match status" value="1"/>
</dbReference>
<gene>
    <name evidence="5" type="ORF">CLUMA_CG012195</name>
</gene>
<dbReference type="SUPFAM" id="SSF81296">
    <property type="entry name" value="E set domains"/>
    <property type="match status" value="2"/>
</dbReference>
<dbReference type="EMBL" id="CVRI01000048">
    <property type="protein sequence ID" value="CRK98598.1"/>
    <property type="molecule type" value="Genomic_DNA"/>
</dbReference>
<feature type="region of interest" description="Disordered" evidence="3">
    <location>
        <begin position="384"/>
        <end position="407"/>
    </location>
</feature>
<name>A0A1J1IHS8_9DIPT</name>
<organism evidence="5 6">
    <name type="scientific">Clunio marinus</name>
    <dbReference type="NCBI Taxonomy" id="568069"/>
    <lineage>
        <taxon>Eukaryota</taxon>
        <taxon>Metazoa</taxon>
        <taxon>Ecdysozoa</taxon>
        <taxon>Arthropoda</taxon>
        <taxon>Hexapoda</taxon>
        <taxon>Insecta</taxon>
        <taxon>Pterygota</taxon>
        <taxon>Neoptera</taxon>
        <taxon>Endopterygota</taxon>
        <taxon>Diptera</taxon>
        <taxon>Nematocera</taxon>
        <taxon>Chironomoidea</taxon>
        <taxon>Chironomidae</taxon>
        <taxon>Clunio</taxon>
    </lineage>
</organism>
<dbReference type="GO" id="GO:0015031">
    <property type="term" value="P:protein transport"/>
    <property type="evidence" value="ECO:0007669"/>
    <property type="project" value="TreeGrafter"/>
</dbReference>
<dbReference type="Pfam" id="PF00339">
    <property type="entry name" value="Arrestin_N"/>
    <property type="match status" value="1"/>
</dbReference>
<protein>
    <submittedName>
        <fullName evidence="5">CLUMA_CG012195, isoform A</fullName>
    </submittedName>
</protein>
<accession>A0A1J1IHS8</accession>
<keyword evidence="2" id="KW-0716">Sensory transduction</keyword>
<reference evidence="5 6" key="1">
    <citation type="submission" date="2015-04" db="EMBL/GenBank/DDBJ databases">
        <authorList>
            <person name="Syromyatnikov M.Y."/>
            <person name="Popov V.N."/>
        </authorList>
    </citation>
    <scope>NUCLEOTIDE SEQUENCE [LARGE SCALE GENOMIC DNA]</scope>
</reference>
<dbReference type="InterPro" id="IPR011021">
    <property type="entry name" value="Arrestin-like_N"/>
</dbReference>
<evidence type="ECO:0000313" key="6">
    <source>
        <dbReference type="Proteomes" id="UP000183832"/>
    </source>
</evidence>
<evidence type="ECO:0000256" key="2">
    <source>
        <dbReference type="ARBA" id="ARBA00022606"/>
    </source>
</evidence>
<dbReference type="InterPro" id="IPR014756">
    <property type="entry name" value="Ig_E-set"/>
</dbReference>
<dbReference type="Pfam" id="PF02752">
    <property type="entry name" value="Arrestin_C"/>
    <property type="match status" value="1"/>
</dbReference>
<dbReference type="InterPro" id="IPR050357">
    <property type="entry name" value="Arrestin_domain-protein"/>
</dbReference>
<evidence type="ECO:0000256" key="3">
    <source>
        <dbReference type="SAM" id="MobiDB-lite"/>
    </source>
</evidence>
<evidence type="ECO:0000259" key="4">
    <source>
        <dbReference type="SMART" id="SM01017"/>
    </source>
</evidence>
<dbReference type="GO" id="GO:0005737">
    <property type="term" value="C:cytoplasm"/>
    <property type="evidence" value="ECO:0007669"/>
    <property type="project" value="TreeGrafter"/>
</dbReference>
<dbReference type="PANTHER" id="PTHR11188">
    <property type="entry name" value="ARRESTIN DOMAIN CONTAINING PROTEIN"/>
    <property type="match status" value="1"/>
</dbReference>
<comment type="similarity">
    <text evidence="1">Belongs to the arrestin family.</text>
</comment>
<dbReference type="AlphaFoldDB" id="A0A1J1IHS8"/>
<dbReference type="InterPro" id="IPR011022">
    <property type="entry name" value="Arrestin_C-like"/>
</dbReference>